<feature type="compositionally biased region" description="Basic and acidic residues" evidence="6">
    <location>
        <begin position="886"/>
        <end position="919"/>
    </location>
</feature>
<dbReference type="GO" id="GO:0006369">
    <property type="term" value="P:termination of RNA polymerase II transcription"/>
    <property type="evidence" value="ECO:0007669"/>
    <property type="project" value="TreeGrafter"/>
</dbReference>
<dbReference type="GO" id="GO:0001147">
    <property type="term" value="F:transcription termination site sequence-specific DNA binding"/>
    <property type="evidence" value="ECO:0007669"/>
    <property type="project" value="TreeGrafter"/>
</dbReference>
<feature type="region of interest" description="Disordered" evidence="6">
    <location>
        <begin position="664"/>
        <end position="683"/>
    </location>
</feature>
<dbReference type="SMART" id="SM00240">
    <property type="entry name" value="FHA"/>
    <property type="match status" value="1"/>
</dbReference>
<keyword evidence="1" id="KW-0547">Nucleotide-binding</keyword>
<dbReference type="InterPro" id="IPR041679">
    <property type="entry name" value="DNA2/NAM7-like_C"/>
</dbReference>
<dbReference type="GO" id="GO:0004386">
    <property type="term" value="F:helicase activity"/>
    <property type="evidence" value="ECO:0007669"/>
    <property type="project" value="UniProtKB-KW"/>
</dbReference>
<evidence type="ECO:0000256" key="4">
    <source>
        <dbReference type="ARBA" id="ARBA00022840"/>
    </source>
</evidence>
<dbReference type="InterPro" id="IPR000253">
    <property type="entry name" value="FHA_dom"/>
</dbReference>
<feature type="compositionally biased region" description="Basic and acidic residues" evidence="6">
    <location>
        <begin position="1162"/>
        <end position="1172"/>
    </location>
</feature>
<feature type="compositionally biased region" description="Basic and acidic residues" evidence="6">
    <location>
        <begin position="700"/>
        <end position="723"/>
    </location>
</feature>
<evidence type="ECO:0000256" key="5">
    <source>
        <dbReference type="SAM" id="Coils"/>
    </source>
</evidence>
<dbReference type="GO" id="GO:0016787">
    <property type="term" value="F:hydrolase activity"/>
    <property type="evidence" value="ECO:0007669"/>
    <property type="project" value="UniProtKB-KW"/>
</dbReference>
<dbReference type="PANTHER" id="PTHR10887">
    <property type="entry name" value="DNA2/NAM7 HELICASE FAMILY"/>
    <property type="match status" value="1"/>
</dbReference>
<sequence length="2004" mass="228232">MNFAIERLHEKDNKRIIFEHDRSYTCGRGKENDILCLSLLVSRRHCIFFCDANANLYVTDLRSSNGIFVNGEAKSSYQMIKLYENDIIGIGCPNIDPNNETLYNYKICLIKSPIEDEEPILSKTILNNNTLQRTSVSPENRVLGNKCASTSDHDSILPNKKAKVSCSNEHGSNINLSKRNSDLSCNNQSSCKSVNTSNNVDNLVKVKCDTSDMSEDDIEIIHTSLAKEVKKENTCNLQSAECSNKNKRSDFEEKTFDVCSTNDSNDDNTSDRDQSKNNIRKKSDSIDKQNDALNFTESSNFVHTKDGQIIKYEDELQITDDDEEAHMAAVECEKTHDETPIKLKRIKHEPKTRFSVIDVVDLSDDEEGVFPYSQLFDIKYDDNTEIKTEIEQECVNDDDQNIEKMGLLNMDDEVIILTDSEDESNPWLERLSRSQLLNENIQSTLCDTIVKNEIDLEIWNEVSNIAQPGVSHISQVSDDKTTFSESCILIDTTSIDDEIKNEKDDRGNDLSMTKTVSMDIDEIDLSKEYTLKDIDKSKWKAGSRQDITQAVSVNERLIDEVAPFKKSTSRDIDNKSKQKTGTRQDIAQTVPMDVDKVVPSKKFTSKDIDKSKQKTDAKQGIAQAIPMDVDKVVSSKKSTSRDIDDKGKRKIDIRQDIVQAVPMDVDEVSSSKKSASKDIDKSKLRTDAKRGIVQAVPMDVDKVSSSKKSTSKDIDKSKRRTDAKQIIAQAVPMDVDKIVPSKKSTSRDIDDKSKRKIDARQGIIQAVSMDLDEVEHPKEFISEDIDDKSKRKTEARQYIIQTASMNVDEIIPSKKSISRDIDDKNKRKTEARQDIAQKLNEQTPSLESVKEKITKKSTAKRLIPVIEAPNLPVRRRSRIDHYKDKATEVRDTSRSRLTEQENKMSNLKDKLNDAFYGKEQKRHKKRSKSYDRHSLSETKFGSSISKDEKKIIIEKRKEKLKEIAAEKKMLSAADSSNVKQDRRIAKPRAKMSLKNRGDFLVPEEEPETSKSLPDKSAEVPKSNSNQSNKQSTDNADVTKSTTSKRNTHKSHEKTHISKDTVSNIVTSLQQSLHLNNTDTIQAPTKNTLDLKASDDNKKKYSSSSSSSKSSMQKRIENSDPIAKSSSSDLHSIERTPSHCETSHENFLIVQKENRSPGSLKSILEKREKSRAESKKKKKVSFSDKIDVREYEIDQNNNFKKLTWKDAPIPTNKLAKAPAVAPHGAESTPKLEEFLLRIFKWKPVWLEEQRYLKNVDPPIVDENELQPMKLSYDSYKQYYEVAMPLLLLEIWYTMTKDLDTVQKKSRRCTMMCSVVQNSITRTPIPSTELFLTTLMLEVLITEEQYKQEIHPIFGDLVYLEYVIQENGKFKCHRIFAYVTNSHTMIITNFTHYNRDLRNYVKNPYAVITYTLLTRPLEHDILVNRIHRVRAVTYLRASIRMVQALQYLPQSPLLELIVSPKIQSYQLQSSNEQYTSSSLVTKENLNLKQLEAVFKVTNTVLNKEAKLCFIQGPPGTGKSKVIVNLVTQILYGEQRDNNKSLKILVCAPSNAAIDEIVLRLLNVRSILKQKNRFNMVRIGRSESMHPTAKNISVSELAKRHLEICQKGKRSFLNGGTFIAEDPAVLRSHINSYQNELKNIQEENEEKKKELTNKLFDTSIEYELFKYGKPISQLNSKERSKSQRLSENRILMGADIIACTLSSCYTQQMESIFGGHKDGISVCIVDEATQSCEAETLIPLMLGVNTLVLVGDPNQLPATILSQRAKKLGLDQSIFSRMQNIFGSKSNSPIIMLDTQYRMEYAISYWPNNYFYQGKLKNATDYHATFPFHSYRVLHHTFKQNDDKFTNTTEAEFVANMIFAMFMFVKWEETDSAISLGVLTPYNNQKTLVQKKINDKVSSVPDSIKKRINIEVNTVDGFQGQERDIIIMSCVRSSGIGFMSDKQRLCVALTRAKHSLILCGNFNTFMKDPMWKALLADARGRGIFCNVDANASPAIIRKFVVRRKNYS</sequence>
<keyword evidence="5" id="KW-0175">Coiled coil</keyword>
<dbReference type="InterPro" id="IPR008984">
    <property type="entry name" value="SMAD_FHA_dom_sf"/>
</dbReference>
<feature type="domain" description="FHA" evidence="7">
    <location>
        <begin position="24"/>
        <end position="74"/>
    </location>
</feature>
<feature type="compositionally biased region" description="Basic and acidic residues" evidence="6">
    <location>
        <begin position="817"/>
        <end position="835"/>
    </location>
</feature>
<dbReference type="Gene3D" id="2.60.200.20">
    <property type="match status" value="1"/>
</dbReference>
<dbReference type="Pfam" id="PF13087">
    <property type="entry name" value="AAA_12"/>
    <property type="match status" value="1"/>
</dbReference>
<dbReference type="FunFam" id="3.40.50.300:FF:000326">
    <property type="entry name" value="P-loop containing nucleoside triphosphate hydrolase"/>
    <property type="match status" value="1"/>
</dbReference>
<dbReference type="CDD" id="cd00060">
    <property type="entry name" value="FHA"/>
    <property type="match status" value="1"/>
</dbReference>
<feature type="compositionally biased region" description="Low complexity" evidence="6">
    <location>
        <begin position="1021"/>
        <end position="1031"/>
    </location>
</feature>
<keyword evidence="8" id="KW-1185">Reference proteome</keyword>
<dbReference type="GO" id="GO:0005694">
    <property type="term" value="C:chromosome"/>
    <property type="evidence" value="ECO:0007669"/>
    <property type="project" value="UniProtKB-ARBA"/>
</dbReference>
<dbReference type="Gene3D" id="3.40.50.300">
    <property type="entry name" value="P-loop containing nucleotide triphosphate hydrolases"/>
    <property type="match status" value="2"/>
</dbReference>
<evidence type="ECO:0000313" key="8">
    <source>
        <dbReference type="Proteomes" id="UP000504615"/>
    </source>
</evidence>
<dbReference type="Pfam" id="PF13086">
    <property type="entry name" value="AAA_11"/>
    <property type="match status" value="1"/>
</dbReference>
<dbReference type="InterPro" id="IPR045055">
    <property type="entry name" value="DNA2/NAM7-like"/>
</dbReference>
<dbReference type="CTD" id="23064"/>
<feature type="region of interest" description="Disordered" evidence="6">
    <location>
        <begin position="886"/>
        <end position="948"/>
    </location>
</feature>
<keyword evidence="4" id="KW-0067">ATP-binding</keyword>
<dbReference type="PROSITE" id="PS50006">
    <property type="entry name" value="FHA_DOMAIN"/>
    <property type="match status" value="1"/>
</dbReference>
<dbReference type="SUPFAM" id="SSF52540">
    <property type="entry name" value="P-loop containing nucleoside triphosphate hydrolases"/>
    <property type="match status" value="1"/>
</dbReference>
<accession>A0A6I9WYS4</accession>
<feature type="region of interest" description="Disordered" evidence="6">
    <location>
        <begin position="811"/>
        <end position="858"/>
    </location>
</feature>
<evidence type="ECO:0000313" key="9">
    <source>
        <dbReference type="RefSeq" id="XP_011647979.1"/>
    </source>
</evidence>
<dbReference type="CDD" id="cd18042">
    <property type="entry name" value="DEXXQc_SETX"/>
    <property type="match status" value="1"/>
</dbReference>
<dbReference type="RefSeq" id="XP_011647979.1">
    <property type="nucleotide sequence ID" value="XM_011649677.1"/>
</dbReference>
<evidence type="ECO:0000259" key="7">
    <source>
        <dbReference type="PROSITE" id="PS50006"/>
    </source>
</evidence>
<dbReference type="GO" id="GO:0016604">
    <property type="term" value="C:nuclear body"/>
    <property type="evidence" value="ECO:0007669"/>
    <property type="project" value="TreeGrafter"/>
</dbReference>
<feature type="region of interest" description="Disordered" evidence="6">
    <location>
        <begin position="257"/>
        <end position="286"/>
    </location>
</feature>
<name>A0A6I9WYS4_9HYME</name>
<feature type="compositionally biased region" description="Basic and acidic residues" evidence="6">
    <location>
        <begin position="1130"/>
        <end position="1141"/>
    </location>
</feature>
<dbReference type="OrthoDB" id="2285229at2759"/>
<feature type="region of interest" description="Disordered" evidence="6">
    <location>
        <begin position="1157"/>
        <end position="1178"/>
    </location>
</feature>
<dbReference type="Pfam" id="PF00498">
    <property type="entry name" value="FHA"/>
    <property type="match status" value="1"/>
</dbReference>
<feature type="region of interest" description="Disordered" evidence="6">
    <location>
        <begin position="968"/>
        <end position="1061"/>
    </location>
</feature>
<dbReference type="InterPro" id="IPR047187">
    <property type="entry name" value="SF1_C_Upf1"/>
</dbReference>
<dbReference type="PANTHER" id="PTHR10887:SF495">
    <property type="entry name" value="HELICASE SENATAXIN ISOFORM X1-RELATED"/>
    <property type="match status" value="1"/>
</dbReference>
<dbReference type="CDD" id="cd18808">
    <property type="entry name" value="SF1_C_Upf1"/>
    <property type="match status" value="1"/>
</dbReference>
<dbReference type="GeneID" id="105434080"/>
<dbReference type="Proteomes" id="UP000504615">
    <property type="component" value="Unplaced"/>
</dbReference>
<feature type="region of interest" description="Disordered" evidence="6">
    <location>
        <begin position="1085"/>
        <end position="1141"/>
    </location>
</feature>
<dbReference type="InterPro" id="IPR027417">
    <property type="entry name" value="P-loop_NTPase"/>
</dbReference>
<keyword evidence="2" id="KW-0378">Hydrolase</keyword>
<keyword evidence="3" id="KW-0347">Helicase</keyword>
<evidence type="ECO:0000256" key="6">
    <source>
        <dbReference type="SAM" id="MobiDB-lite"/>
    </source>
</evidence>
<dbReference type="KEGG" id="pbar:105434080"/>
<organism evidence="8 9">
    <name type="scientific">Pogonomyrmex barbatus</name>
    <name type="common">red harvester ant</name>
    <dbReference type="NCBI Taxonomy" id="144034"/>
    <lineage>
        <taxon>Eukaryota</taxon>
        <taxon>Metazoa</taxon>
        <taxon>Ecdysozoa</taxon>
        <taxon>Arthropoda</taxon>
        <taxon>Hexapoda</taxon>
        <taxon>Insecta</taxon>
        <taxon>Pterygota</taxon>
        <taxon>Neoptera</taxon>
        <taxon>Endopterygota</taxon>
        <taxon>Hymenoptera</taxon>
        <taxon>Apocrita</taxon>
        <taxon>Aculeata</taxon>
        <taxon>Formicoidea</taxon>
        <taxon>Formicidae</taxon>
        <taxon>Myrmicinae</taxon>
        <taxon>Pogonomyrmex</taxon>
    </lineage>
</organism>
<proteinExistence type="predicted"/>
<protein>
    <submittedName>
        <fullName evidence="9">LOW QUALITY PROTEIN: putative leucine-rich repeat-containing protein DDB_G0290503</fullName>
    </submittedName>
</protein>
<dbReference type="InterPro" id="IPR041677">
    <property type="entry name" value="DNA2/NAM7_AAA_11"/>
</dbReference>
<feature type="compositionally biased region" description="Polar residues" evidence="6">
    <location>
        <begin position="1032"/>
        <end position="1044"/>
    </location>
</feature>
<reference evidence="9" key="1">
    <citation type="submission" date="2025-08" db="UniProtKB">
        <authorList>
            <consortium name="RefSeq"/>
        </authorList>
    </citation>
    <scope>IDENTIFICATION</scope>
</reference>
<feature type="region of interest" description="Disordered" evidence="6">
    <location>
        <begin position="700"/>
        <end position="757"/>
    </location>
</feature>
<feature type="compositionally biased region" description="Basic and acidic residues" evidence="6">
    <location>
        <begin position="734"/>
        <end position="757"/>
    </location>
</feature>
<evidence type="ECO:0000256" key="1">
    <source>
        <dbReference type="ARBA" id="ARBA00022741"/>
    </source>
</evidence>
<gene>
    <name evidence="9" type="primary">LOC105434080</name>
</gene>
<dbReference type="SUPFAM" id="SSF49879">
    <property type="entry name" value="SMAD/FHA domain"/>
    <property type="match status" value="1"/>
</dbReference>
<feature type="coiled-coil region" evidence="5">
    <location>
        <begin position="1623"/>
        <end position="1654"/>
    </location>
</feature>
<evidence type="ECO:0000256" key="3">
    <source>
        <dbReference type="ARBA" id="ARBA00022806"/>
    </source>
</evidence>
<dbReference type="GO" id="GO:0005524">
    <property type="term" value="F:ATP binding"/>
    <property type="evidence" value="ECO:0007669"/>
    <property type="project" value="UniProtKB-KW"/>
</dbReference>
<evidence type="ECO:0000256" key="2">
    <source>
        <dbReference type="ARBA" id="ARBA00022801"/>
    </source>
</evidence>
<feature type="compositionally biased region" description="Low complexity" evidence="6">
    <location>
        <begin position="1101"/>
        <end position="1110"/>
    </location>
</feature>
<feature type="compositionally biased region" description="Basic and acidic residues" evidence="6">
    <location>
        <begin position="269"/>
        <end position="286"/>
    </location>
</feature>